<dbReference type="InterPro" id="IPR036188">
    <property type="entry name" value="FAD/NAD-bd_sf"/>
</dbReference>
<gene>
    <name evidence="6" type="ORF">ACFP2T_19460</name>
</gene>
<comment type="caution">
    <text evidence="6">The sequence shown here is derived from an EMBL/GenBank/DDBJ whole genome shotgun (WGS) entry which is preliminary data.</text>
</comment>
<feature type="domain" description="FAD-binding" evidence="5">
    <location>
        <begin position="10"/>
        <end position="335"/>
    </location>
</feature>
<evidence type="ECO:0000256" key="1">
    <source>
        <dbReference type="ARBA" id="ARBA00022630"/>
    </source>
</evidence>
<proteinExistence type="predicted"/>
<keyword evidence="7" id="KW-1185">Reference proteome</keyword>
<dbReference type="Pfam" id="PF01494">
    <property type="entry name" value="FAD_binding_3"/>
    <property type="match status" value="1"/>
</dbReference>
<organism evidence="6 7">
    <name type="scientific">Plantactinospora solaniradicis</name>
    <dbReference type="NCBI Taxonomy" id="1723736"/>
    <lineage>
        <taxon>Bacteria</taxon>
        <taxon>Bacillati</taxon>
        <taxon>Actinomycetota</taxon>
        <taxon>Actinomycetes</taxon>
        <taxon>Micromonosporales</taxon>
        <taxon>Micromonosporaceae</taxon>
        <taxon>Plantactinospora</taxon>
    </lineage>
</organism>
<evidence type="ECO:0000256" key="3">
    <source>
        <dbReference type="ARBA" id="ARBA00023002"/>
    </source>
</evidence>
<evidence type="ECO:0000259" key="5">
    <source>
        <dbReference type="Pfam" id="PF01494"/>
    </source>
</evidence>
<reference evidence="7" key="1">
    <citation type="journal article" date="2019" name="Int. J. Syst. Evol. Microbiol.">
        <title>The Global Catalogue of Microorganisms (GCM) 10K type strain sequencing project: providing services to taxonomists for standard genome sequencing and annotation.</title>
        <authorList>
            <consortium name="The Broad Institute Genomics Platform"/>
            <consortium name="The Broad Institute Genome Sequencing Center for Infectious Disease"/>
            <person name="Wu L."/>
            <person name="Ma J."/>
        </authorList>
    </citation>
    <scope>NUCLEOTIDE SEQUENCE [LARGE SCALE GENOMIC DNA]</scope>
    <source>
        <strain evidence="7">ZS-35-S2</strain>
    </source>
</reference>
<evidence type="ECO:0000256" key="4">
    <source>
        <dbReference type="ARBA" id="ARBA00023033"/>
    </source>
</evidence>
<keyword evidence="1" id="KW-0285">Flavoprotein</keyword>
<dbReference type="PANTHER" id="PTHR46972">
    <property type="entry name" value="MONOOXYGENASE ASQM-RELATED"/>
    <property type="match status" value="1"/>
</dbReference>
<dbReference type="PANTHER" id="PTHR46972:SF1">
    <property type="entry name" value="FAD DEPENDENT OXIDOREDUCTASE DOMAIN-CONTAINING PROTEIN"/>
    <property type="match status" value="1"/>
</dbReference>
<dbReference type="PRINTS" id="PR00420">
    <property type="entry name" value="RNGMNOXGNASE"/>
</dbReference>
<evidence type="ECO:0000313" key="6">
    <source>
        <dbReference type="EMBL" id="MFC6018377.1"/>
    </source>
</evidence>
<evidence type="ECO:0000313" key="7">
    <source>
        <dbReference type="Proteomes" id="UP001596203"/>
    </source>
</evidence>
<dbReference type="Gene3D" id="3.50.50.60">
    <property type="entry name" value="FAD/NAD(P)-binding domain"/>
    <property type="match status" value="1"/>
</dbReference>
<keyword evidence="3" id="KW-0560">Oxidoreductase</keyword>
<evidence type="ECO:0000256" key="2">
    <source>
        <dbReference type="ARBA" id="ARBA00022827"/>
    </source>
</evidence>
<dbReference type="RefSeq" id="WP_377423764.1">
    <property type="nucleotide sequence ID" value="NZ_JBHSPR010000013.1"/>
</dbReference>
<keyword evidence="4" id="KW-0503">Monooxygenase</keyword>
<accession>A0ABW1K9A5</accession>
<dbReference type="EMBL" id="JBHSPR010000013">
    <property type="protein sequence ID" value="MFC6018377.1"/>
    <property type="molecule type" value="Genomic_DNA"/>
</dbReference>
<dbReference type="Proteomes" id="UP001596203">
    <property type="component" value="Unassembled WGS sequence"/>
</dbReference>
<dbReference type="SUPFAM" id="SSF51905">
    <property type="entry name" value="FAD/NAD(P)-binding domain"/>
    <property type="match status" value="1"/>
</dbReference>
<keyword evidence="2" id="KW-0274">FAD</keyword>
<dbReference type="InterPro" id="IPR002938">
    <property type="entry name" value="FAD-bd"/>
</dbReference>
<protein>
    <submittedName>
        <fullName evidence="6">FAD-dependent oxidoreductase</fullName>
    </submittedName>
</protein>
<sequence>MSIDDLRSRDIAIVGAGPAGLAVARLLQVQGIPARVLERDAGRDARRQGGSLDLAENAGILALDRMGLLSEFERLSRPAGQATRYLDHNGTVLIDEDAASSVEAEGARPEIDRASLRDMLLDALPHDAVEWGRAVRTITPTGADRYRIETSDHTIVEADLVIGCDGHSSKARPLVTQETATYAGATFVGGDVTHPEPGGLLDRLTGTGTMFALGHAKVIMAQRHGDGSIRVYYAFTSDTAPARDEDMAASQVEVADRLDTTFSDFSPDMRSFFGQIDRDFGWWPLYGVPAEQRWNEHHRLTLVGDAAHIMPPFTGQGVNMALLDAVELVNALTSDQYPTIDAAIRAYESTMLRRMRTAIEETQQAQAVFLSPRGPEQLLDALGEQGRREIS</sequence>
<name>A0ABW1K9A5_9ACTN</name>